<reference evidence="1" key="1">
    <citation type="submission" date="2023-04" db="EMBL/GenBank/DDBJ databases">
        <title>A chromosome-level genome assembly of the parasitoid wasp Eretmocerus hayati.</title>
        <authorList>
            <person name="Zhong Y."/>
            <person name="Liu S."/>
            <person name="Liu Y."/>
        </authorList>
    </citation>
    <scope>NUCLEOTIDE SEQUENCE</scope>
    <source>
        <strain evidence="1">ZJU_SS_LIU_2023</strain>
    </source>
</reference>
<protein>
    <submittedName>
        <fullName evidence="1">Uncharacterized protein</fullName>
    </submittedName>
</protein>
<accession>A0ACC2PHQ9</accession>
<name>A0ACC2PHQ9_9HYME</name>
<evidence type="ECO:0000313" key="2">
    <source>
        <dbReference type="Proteomes" id="UP001239111"/>
    </source>
</evidence>
<proteinExistence type="predicted"/>
<comment type="caution">
    <text evidence="1">The sequence shown here is derived from an EMBL/GenBank/DDBJ whole genome shotgun (WGS) entry which is preliminary data.</text>
</comment>
<keyword evidence="2" id="KW-1185">Reference proteome</keyword>
<evidence type="ECO:0000313" key="1">
    <source>
        <dbReference type="EMBL" id="KAJ8683125.1"/>
    </source>
</evidence>
<organism evidence="1 2">
    <name type="scientific">Eretmocerus hayati</name>
    <dbReference type="NCBI Taxonomy" id="131215"/>
    <lineage>
        <taxon>Eukaryota</taxon>
        <taxon>Metazoa</taxon>
        <taxon>Ecdysozoa</taxon>
        <taxon>Arthropoda</taxon>
        <taxon>Hexapoda</taxon>
        <taxon>Insecta</taxon>
        <taxon>Pterygota</taxon>
        <taxon>Neoptera</taxon>
        <taxon>Endopterygota</taxon>
        <taxon>Hymenoptera</taxon>
        <taxon>Apocrita</taxon>
        <taxon>Proctotrupomorpha</taxon>
        <taxon>Chalcidoidea</taxon>
        <taxon>Aphelinidae</taxon>
        <taxon>Aphelininae</taxon>
        <taxon>Eretmocerus</taxon>
    </lineage>
</organism>
<dbReference type="Proteomes" id="UP001239111">
    <property type="component" value="Chromosome 1"/>
</dbReference>
<sequence>MHEVNFKKTPGMSSVITQTTIALIVLRHSQRKKSNRFKVFVHSYNQFSDEYSRKVLDTQVEVFPVKDKDFYGIKLAAVKNHESENYISGRNKSMKKLFYETDFALTKSLLESLNCKLLSDQELKAHGQHVDPKSIHRIRTGLFLPFTGDIVLSSRFDPHNSWEIMFHQQFYQIHIPEQAEYHFYLMRPKLYEKKISMKAIIAFGGLIFTAWIFAIWAYLLGFKERNWSFLNILTAQMGGSIEHQGQMKLSEMIFQMSIYTATFIIVTLGSDYMFEIFILQPTLTEVKTIQNLLDSNLNLTMDYEDFTFFGDRVMRDSILQEVFIRTQPQNLTPETHSFCTQPSSSTSILDESINFCISYSRYKRQILEQHDEYQIDRIENPFLVTWISMFLLSPQPFFKYRLEEMIQKFLERGLLEHWKQETKKLSPKSNTVTIEGPKDAKVPPQHQSLPLFTVGCILSVIALICELIWKYAIEDTNLGRLARAFYNYSRQNSSSPTMNSFLPTMTVSQTIKWKQIIRSTEVRPSTDPTLGSRKFFSMQRNLSFDQIKFSSSFANHSNRH</sequence>
<gene>
    <name evidence="1" type="ORF">QAD02_018917</name>
</gene>
<dbReference type="EMBL" id="CM056741">
    <property type="protein sequence ID" value="KAJ8683125.1"/>
    <property type="molecule type" value="Genomic_DNA"/>
</dbReference>